<dbReference type="CDD" id="cd06257">
    <property type="entry name" value="DnaJ"/>
    <property type="match status" value="1"/>
</dbReference>
<evidence type="ECO:0000259" key="2">
    <source>
        <dbReference type="PROSITE" id="PS50076"/>
    </source>
</evidence>
<feature type="compositionally biased region" description="Polar residues" evidence="1">
    <location>
        <begin position="148"/>
        <end position="157"/>
    </location>
</feature>
<dbReference type="AlphaFoldDB" id="A0A9W8IQN1"/>
<dbReference type="InterPro" id="IPR001623">
    <property type="entry name" value="DnaJ_domain"/>
</dbReference>
<name>A0A9W8IQN1_9FUNG</name>
<dbReference type="PROSITE" id="PS50076">
    <property type="entry name" value="DNAJ_2"/>
    <property type="match status" value="1"/>
</dbReference>
<dbReference type="EMBL" id="JANBUY010000128">
    <property type="protein sequence ID" value="KAJ2863289.1"/>
    <property type="molecule type" value="Genomic_DNA"/>
</dbReference>
<dbReference type="InterPro" id="IPR036869">
    <property type="entry name" value="J_dom_sf"/>
</dbReference>
<evidence type="ECO:0000313" key="4">
    <source>
        <dbReference type="Proteomes" id="UP001140074"/>
    </source>
</evidence>
<comment type="caution">
    <text evidence="3">The sequence shown here is derived from an EMBL/GenBank/DDBJ whole genome shotgun (WGS) entry which is preliminary data.</text>
</comment>
<feature type="region of interest" description="Disordered" evidence="1">
    <location>
        <begin position="107"/>
        <end position="157"/>
    </location>
</feature>
<organism evidence="3 4">
    <name type="scientific">Coemansia aciculifera</name>
    <dbReference type="NCBI Taxonomy" id="417176"/>
    <lineage>
        <taxon>Eukaryota</taxon>
        <taxon>Fungi</taxon>
        <taxon>Fungi incertae sedis</taxon>
        <taxon>Zoopagomycota</taxon>
        <taxon>Kickxellomycotina</taxon>
        <taxon>Kickxellomycetes</taxon>
        <taxon>Kickxellales</taxon>
        <taxon>Kickxellaceae</taxon>
        <taxon>Coemansia</taxon>
    </lineage>
</organism>
<accession>A0A9W8IQN1</accession>
<sequence length="239" mass="27406">MPLSYYRLPSTRFRVLARGWQPGHAANFHTSSVSRIVHRTSHYAVLGVPTDATPKDIKTAFYKSSMQWHPDRNHGSDEAHKQFLKISEAYSILGNELKRHAYDKTLHSRQGGSTSAPNRYKDTAFSSSGEYSSARRTTDHPANRYTRPESTYSRYSHSGQRVKSNFKEWERQHYQEMRQKADSISHHVRESAGKGKYSHTQIAIYQFWELLTAFTVVFGVGWTVSQVTRPPGGRRISTP</sequence>
<feature type="compositionally biased region" description="Polar residues" evidence="1">
    <location>
        <begin position="124"/>
        <end position="135"/>
    </location>
</feature>
<keyword evidence="4" id="KW-1185">Reference proteome</keyword>
<protein>
    <recommendedName>
        <fullName evidence="2">J domain-containing protein</fullName>
    </recommendedName>
</protein>
<feature type="domain" description="J" evidence="2">
    <location>
        <begin position="41"/>
        <end position="106"/>
    </location>
</feature>
<dbReference type="PANTHER" id="PTHR44873:SF1">
    <property type="entry name" value="DNAJ HOMOLOG SUBFAMILY C MEMBER 30, MITOCHONDRIAL"/>
    <property type="match status" value="1"/>
</dbReference>
<evidence type="ECO:0000313" key="3">
    <source>
        <dbReference type="EMBL" id="KAJ2863289.1"/>
    </source>
</evidence>
<dbReference type="PANTHER" id="PTHR44873">
    <property type="entry name" value="DNAJ HOMOLOG SUBFAMILY C MEMBER 30, MITOCHONDRIAL"/>
    <property type="match status" value="1"/>
</dbReference>
<dbReference type="Pfam" id="PF00226">
    <property type="entry name" value="DnaJ"/>
    <property type="match status" value="1"/>
</dbReference>
<feature type="compositionally biased region" description="Polar residues" evidence="1">
    <location>
        <begin position="108"/>
        <end position="117"/>
    </location>
</feature>
<dbReference type="InterPro" id="IPR053025">
    <property type="entry name" value="Mito_ATP_Synthase-Asso"/>
</dbReference>
<dbReference type="PRINTS" id="PR00625">
    <property type="entry name" value="JDOMAIN"/>
</dbReference>
<dbReference type="Gene3D" id="1.10.287.110">
    <property type="entry name" value="DnaJ domain"/>
    <property type="match status" value="1"/>
</dbReference>
<gene>
    <name evidence="3" type="ORF">GGH94_003693</name>
</gene>
<evidence type="ECO:0000256" key="1">
    <source>
        <dbReference type="SAM" id="MobiDB-lite"/>
    </source>
</evidence>
<dbReference type="SUPFAM" id="SSF46565">
    <property type="entry name" value="Chaperone J-domain"/>
    <property type="match status" value="1"/>
</dbReference>
<dbReference type="SMART" id="SM00271">
    <property type="entry name" value="DnaJ"/>
    <property type="match status" value="1"/>
</dbReference>
<dbReference type="Proteomes" id="UP001140074">
    <property type="component" value="Unassembled WGS sequence"/>
</dbReference>
<proteinExistence type="predicted"/>
<reference evidence="3" key="1">
    <citation type="submission" date="2022-07" db="EMBL/GenBank/DDBJ databases">
        <title>Phylogenomic reconstructions and comparative analyses of Kickxellomycotina fungi.</title>
        <authorList>
            <person name="Reynolds N.K."/>
            <person name="Stajich J.E."/>
            <person name="Barry K."/>
            <person name="Grigoriev I.V."/>
            <person name="Crous P."/>
            <person name="Smith M.E."/>
        </authorList>
    </citation>
    <scope>NUCLEOTIDE SEQUENCE</scope>
    <source>
        <strain evidence="3">RSA 476</strain>
    </source>
</reference>